<dbReference type="SUPFAM" id="SSF53901">
    <property type="entry name" value="Thiolase-like"/>
    <property type="match status" value="2"/>
</dbReference>
<evidence type="ECO:0000256" key="7">
    <source>
        <dbReference type="ARBA" id="ARBA00051550"/>
    </source>
</evidence>
<evidence type="ECO:0000256" key="8">
    <source>
        <dbReference type="PIRSR" id="PIRSR000429-1"/>
    </source>
</evidence>
<dbReference type="GO" id="GO:0003985">
    <property type="term" value="F:acetyl-CoA C-acetyltransferase activity"/>
    <property type="evidence" value="ECO:0007669"/>
    <property type="project" value="UniProtKB-EC"/>
</dbReference>
<evidence type="ECO:0000259" key="10">
    <source>
        <dbReference type="Pfam" id="PF00108"/>
    </source>
</evidence>
<evidence type="ECO:0000256" key="6">
    <source>
        <dbReference type="ARBA" id="ARBA00044137"/>
    </source>
</evidence>
<dbReference type="InterPro" id="IPR016039">
    <property type="entry name" value="Thiolase-like"/>
</dbReference>
<dbReference type="FunFam" id="3.40.47.10:FF:000010">
    <property type="entry name" value="Acetyl-CoA acetyltransferase (Thiolase)"/>
    <property type="match status" value="1"/>
</dbReference>
<dbReference type="NCBIfam" id="TIGR01930">
    <property type="entry name" value="AcCoA-C-Actrans"/>
    <property type="match status" value="1"/>
</dbReference>
<feature type="active site" description="Acyl-thioester intermediate" evidence="8">
    <location>
        <position position="89"/>
    </location>
</feature>
<evidence type="ECO:0000256" key="5">
    <source>
        <dbReference type="ARBA" id="ARBA00030755"/>
    </source>
</evidence>
<dbReference type="InterPro" id="IPR002155">
    <property type="entry name" value="Thiolase"/>
</dbReference>
<evidence type="ECO:0000313" key="13">
    <source>
        <dbReference type="Proteomes" id="UP000284841"/>
    </source>
</evidence>
<dbReference type="PANTHER" id="PTHR18919:SF107">
    <property type="entry name" value="ACETYL-COA ACETYLTRANSFERASE, CYTOSOLIC"/>
    <property type="match status" value="1"/>
</dbReference>
<feature type="active site" description="Proton acceptor" evidence="8">
    <location>
        <position position="348"/>
    </location>
</feature>
<dbReference type="EMBL" id="QRMS01000004">
    <property type="protein sequence ID" value="RHJ85771.1"/>
    <property type="molecule type" value="Genomic_DNA"/>
</dbReference>
<evidence type="ECO:0000256" key="1">
    <source>
        <dbReference type="ARBA" id="ARBA00010982"/>
    </source>
</evidence>
<organism evidence="12 13">
    <name type="scientific">Emergencia timonensis</name>
    <dbReference type="NCBI Taxonomy" id="1776384"/>
    <lineage>
        <taxon>Bacteria</taxon>
        <taxon>Bacillati</taxon>
        <taxon>Bacillota</taxon>
        <taxon>Clostridia</taxon>
        <taxon>Peptostreptococcales</taxon>
        <taxon>Anaerovoracaceae</taxon>
        <taxon>Emergencia</taxon>
    </lineage>
</organism>
<accession>A0A415DYJ9</accession>
<dbReference type="EC" id="2.3.1.9" evidence="2"/>
<evidence type="ECO:0000256" key="4">
    <source>
        <dbReference type="ARBA" id="ARBA00023315"/>
    </source>
</evidence>
<dbReference type="Pfam" id="PF00108">
    <property type="entry name" value="Thiolase_N"/>
    <property type="match status" value="1"/>
</dbReference>
<evidence type="ECO:0000259" key="11">
    <source>
        <dbReference type="Pfam" id="PF02803"/>
    </source>
</evidence>
<dbReference type="Gene3D" id="3.40.47.10">
    <property type="match status" value="2"/>
</dbReference>
<evidence type="ECO:0000313" key="12">
    <source>
        <dbReference type="EMBL" id="RHJ85771.1"/>
    </source>
</evidence>
<keyword evidence="4 9" id="KW-0012">Acyltransferase</keyword>
<feature type="domain" description="Thiolase N-terminal" evidence="10">
    <location>
        <begin position="4"/>
        <end position="262"/>
    </location>
</feature>
<dbReference type="Pfam" id="PF02803">
    <property type="entry name" value="Thiolase_C"/>
    <property type="match status" value="1"/>
</dbReference>
<keyword evidence="13" id="KW-1185">Reference proteome</keyword>
<dbReference type="InterPro" id="IPR020617">
    <property type="entry name" value="Thiolase_C"/>
</dbReference>
<comment type="similarity">
    <text evidence="1 9">Belongs to the thiolase-like superfamily. Thiolase family.</text>
</comment>
<dbReference type="InterPro" id="IPR020616">
    <property type="entry name" value="Thiolase_N"/>
</dbReference>
<protein>
    <recommendedName>
        <fullName evidence="6">Acetyl-CoA acetyltransferase</fullName>
        <ecNumber evidence="2">2.3.1.9</ecNumber>
    </recommendedName>
    <alternativeName>
        <fullName evidence="5">Acetoacetyl-CoA thiolase</fullName>
    </alternativeName>
</protein>
<dbReference type="RefSeq" id="WP_118335985.1">
    <property type="nucleotide sequence ID" value="NZ_AP025567.1"/>
</dbReference>
<reference evidence="12 13" key="1">
    <citation type="submission" date="2018-08" db="EMBL/GenBank/DDBJ databases">
        <title>A genome reference for cultivated species of the human gut microbiota.</title>
        <authorList>
            <person name="Zou Y."/>
            <person name="Xue W."/>
            <person name="Luo G."/>
        </authorList>
    </citation>
    <scope>NUCLEOTIDE SEQUENCE [LARGE SCALE GENOMIC DNA]</scope>
    <source>
        <strain evidence="12 13">AM07-24</strain>
    </source>
</reference>
<dbReference type="OrthoDB" id="9764892at2"/>
<dbReference type="PROSITE" id="PS00099">
    <property type="entry name" value="THIOLASE_3"/>
    <property type="match status" value="1"/>
</dbReference>
<feature type="domain" description="Thiolase C-terminal" evidence="11">
    <location>
        <begin position="270"/>
        <end position="390"/>
    </location>
</feature>
<dbReference type="AlphaFoldDB" id="A0A415DYJ9"/>
<feature type="active site" description="Proton acceptor" evidence="8">
    <location>
        <position position="378"/>
    </location>
</feature>
<name>A0A415DYJ9_9FIRM</name>
<dbReference type="Proteomes" id="UP000284841">
    <property type="component" value="Unassembled WGS sequence"/>
</dbReference>
<comment type="caution">
    <text evidence="12">The sequence shown here is derived from an EMBL/GenBank/DDBJ whole genome shotgun (WGS) entry which is preliminary data.</text>
</comment>
<proteinExistence type="inferred from homology"/>
<dbReference type="InterPro" id="IPR020610">
    <property type="entry name" value="Thiolase_AS"/>
</dbReference>
<evidence type="ECO:0000256" key="9">
    <source>
        <dbReference type="RuleBase" id="RU003557"/>
    </source>
</evidence>
<gene>
    <name evidence="12" type="ORF">DW099_13055</name>
</gene>
<evidence type="ECO:0000256" key="2">
    <source>
        <dbReference type="ARBA" id="ARBA00012705"/>
    </source>
</evidence>
<dbReference type="STRING" id="1776384.GCA_900086585_02159"/>
<dbReference type="PANTHER" id="PTHR18919">
    <property type="entry name" value="ACETYL-COA C-ACYLTRANSFERASE"/>
    <property type="match status" value="1"/>
</dbReference>
<dbReference type="PIRSF" id="PIRSF000429">
    <property type="entry name" value="Ac-CoA_Ac_transf"/>
    <property type="match status" value="1"/>
</dbReference>
<sequence length="392" mass="41850">MRNVVIVAGCRTPIGAIGGQFKTITSLDLSIPVMQNLVERAGIDPALIEDVIWGCNYQRTYKENNIARVAAVKAGLPESVPGITIHRNCTSSMSSIQFAYYQIKAGEADCLMAGGADSMSTAPHMVFNARYGQKFGHMELRDSMWDSLTNLGVGPAMGITAENVAEKYGVTREEMDRYSLRSQQRAVAAIDSGKFKEEIIPITVKSRKSETVFDTDEYPRRDASYEALAKLKPTFKEGGSVTAGNASGMNDAASGVILMDEEKAKELGVPILARIKGVATTGVSPDYMGIGPISASQRALAKAELSIEDIDLFEINEAFAAQCIACQKELGIPDDKLNVNGSGISLGHPVGATGARLVITMMYELARRGQKYGLATLCAGGGMGTAVVIEMA</sequence>
<evidence type="ECO:0000256" key="3">
    <source>
        <dbReference type="ARBA" id="ARBA00022679"/>
    </source>
</evidence>
<keyword evidence="3 9" id="KW-0808">Transferase</keyword>
<comment type="catalytic activity">
    <reaction evidence="7">
        <text>2 acetyl-CoA = acetoacetyl-CoA + CoA</text>
        <dbReference type="Rhea" id="RHEA:21036"/>
        <dbReference type="ChEBI" id="CHEBI:57286"/>
        <dbReference type="ChEBI" id="CHEBI:57287"/>
        <dbReference type="ChEBI" id="CHEBI:57288"/>
        <dbReference type="EC" id="2.3.1.9"/>
    </reaction>
</comment>
<dbReference type="CDD" id="cd00751">
    <property type="entry name" value="thiolase"/>
    <property type="match status" value="1"/>
</dbReference>